<dbReference type="Proteomes" id="UP001597318">
    <property type="component" value="Unassembled WGS sequence"/>
</dbReference>
<evidence type="ECO:0000313" key="1">
    <source>
        <dbReference type="EMBL" id="MFD2212330.1"/>
    </source>
</evidence>
<evidence type="ECO:0000313" key="2">
    <source>
        <dbReference type="Proteomes" id="UP001597318"/>
    </source>
</evidence>
<sequence length="93" mass="11096">MDEKILNLLTEMNKDLKNIKLDMTQFKTDVNKNIKSLKIEMHDRFDKIDAKLDGVGNQFELTNEQRINEFEFIADKVNKLEKEIYFLKTKNNN</sequence>
<protein>
    <submittedName>
        <fullName evidence="1">Uncharacterized protein</fullName>
    </submittedName>
</protein>
<name>A0ABW5BSC2_9BACI</name>
<keyword evidence="2" id="KW-1185">Reference proteome</keyword>
<reference evidence="2" key="1">
    <citation type="journal article" date="2019" name="Int. J. Syst. Evol. Microbiol.">
        <title>The Global Catalogue of Microorganisms (GCM) 10K type strain sequencing project: providing services to taxonomists for standard genome sequencing and annotation.</title>
        <authorList>
            <consortium name="The Broad Institute Genomics Platform"/>
            <consortium name="The Broad Institute Genome Sequencing Center for Infectious Disease"/>
            <person name="Wu L."/>
            <person name="Ma J."/>
        </authorList>
    </citation>
    <scope>NUCLEOTIDE SEQUENCE [LARGE SCALE GENOMIC DNA]</scope>
    <source>
        <strain evidence="2">CGMCC 1.15474</strain>
    </source>
</reference>
<proteinExistence type="predicted"/>
<organism evidence="1 2">
    <name type="scientific">Metabacillus endolithicus</name>
    <dbReference type="NCBI Taxonomy" id="1535204"/>
    <lineage>
        <taxon>Bacteria</taxon>
        <taxon>Bacillati</taxon>
        <taxon>Bacillota</taxon>
        <taxon>Bacilli</taxon>
        <taxon>Bacillales</taxon>
        <taxon>Bacillaceae</taxon>
        <taxon>Metabacillus</taxon>
    </lineage>
</organism>
<comment type="caution">
    <text evidence="1">The sequence shown here is derived from an EMBL/GenBank/DDBJ whole genome shotgun (WGS) entry which is preliminary data.</text>
</comment>
<dbReference type="RefSeq" id="WP_247342572.1">
    <property type="nucleotide sequence ID" value="NZ_CP095550.1"/>
</dbReference>
<gene>
    <name evidence="1" type="ORF">ACFSKK_01235</name>
</gene>
<accession>A0ABW5BSC2</accession>
<dbReference type="EMBL" id="JBHUIK010000001">
    <property type="protein sequence ID" value="MFD2212330.1"/>
    <property type="molecule type" value="Genomic_DNA"/>
</dbReference>